<comment type="caution">
    <text evidence="2">The sequence shown here is derived from an EMBL/GenBank/DDBJ whole genome shotgun (WGS) entry which is preliminary data.</text>
</comment>
<feature type="non-terminal residue" evidence="2">
    <location>
        <position position="1"/>
    </location>
</feature>
<dbReference type="InterPro" id="IPR050600">
    <property type="entry name" value="SETD3_SETD6_MTase"/>
</dbReference>
<dbReference type="InterPro" id="IPR046341">
    <property type="entry name" value="SET_dom_sf"/>
</dbReference>
<protein>
    <recommendedName>
        <fullName evidence="4">SET domain-containing protein</fullName>
    </recommendedName>
</protein>
<evidence type="ECO:0000313" key="2">
    <source>
        <dbReference type="EMBL" id="CAK8986116.1"/>
    </source>
</evidence>
<reference evidence="2 3" key="1">
    <citation type="submission" date="2024-02" db="EMBL/GenBank/DDBJ databases">
        <authorList>
            <person name="Chen Y."/>
            <person name="Shah S."/>
            <person name="Dougan E. K."/>
            <person name="Thang M."/>
            <person name="Chan C."/>
        </authorList>
    </citation>
    <scope>NUCLEOTIDE SEQUENCE [LARGE SCALE GENOMIC DNA]</scope>
</reference>
<dbReference type="CDD" id="cd10527">
    <property type="entry name" value="SET_LSMT"/>
    <property type="match status" value="1"/>
</dbReference>
<dbReference type="Gene3D" id="3.90.1410.10">
    <property type="entry name" value="set domain protein methyltransferase, domain 1"/>
    <property type="match status" value="1"/>
</dbReference>
<proteinExistence type="predicted"/>
<keyword evidence="3" id="KW-1185">Reference proteome</keyword>
<feature type="region of interest" description="Disordered" evidence="1">
    <location>
        <begin position="564"/>
        <end position="599"/>
    </location>
</feature>
<gene>
    <name evidence="2" type="ORF">CCMP2556_LOCUS389</name>
</gene>
<dbReference type="EMBL" id="CAXAMN010000059">
    <property type="protein sequence ID" value="CAK8986116.1"/>
    <property type="molecule type" value="Genomic_DNA"/>
</dbReference>
<evidence type="ECO:0008006" key="4">
    <source>
        <dbReference type="Google" id="ProtNLM"/>
    </source>
</evidence>
<organism evidence="2 3">
    <name type="scientific">Durusdinium trenchii</name>
    <dbReference type="NCBI Taxonomy" id="1381693"/>
    <lineage>
        <taxon>Eukaryota</taxon>
        <taxon>Sar</taxon>
        <taxon>Alveolata</taxon>
        <taxon>Dinophyceae</taxon>
        <taxon>Suessiales</taxon>
        <taxon>Symbiodiniaceae</taxon>
        <taxon>Durusdinium</taxon>
    </lineage>
</organism>
<dbReference type="SUPFAM" id="SSF82199">
    <property type="entry name" value="SET domain"/>
    <property type="match status" value="1"/>
</dbReference>
<sequence length="599" mass="66555">EKLQALQDLGFEVFQGEVVCELDLEVKEGQLLRDGDEDTLLDVMQVLVLTDLELSFWPPAASREEACCALRQLHTSARRRAVLAAQRVLSSESVPATVFLAKGAVLHSGAVPRKSRGVWELPVSDVKKHPALRAAEFVERGLGLIVEEELQPGEELLRVPEEMLLNIYTALQSEHFGSAAKKLLQSGLHVETVTMLFALTEKRRGTDSKWKELLARAPELTEDLLPLSWPIEAVEALSAELAALVQETLQSLWQLSREVRRGLGSLPEEERRSVGRVHFDDLLWARCLFDSRAVSVELQVSGLKLSEPIPSRVVCLAPEVDLLNHSPWGVCAPPFFDQQRRELVVKLLGQAAVGQEVCLSYGPLQTWEMLFYYGFCPVENPHDRMVVKVDLPEDEATSEREVILRLQGIPTEVALRPPVEVGCGWCSLGALCPQLLRCFRVLLGDIETLDLDAAPGEGTSDLDLQCLTAIEELLQGLLQPLREGPEEAERSWWHLYGARIEAFRQSQRTLLEGNLQQLNALRRRLQGENKKPRMEDALAAQKKALPSGVQLGAPGQLDRLEATALGPAPDRVRMADRAGRAKPQAERPTLRPPGLSRVD</sequence>
<dbReference type="PANTHER" id="PTHR13271">
    <property type="entry name" value="UNCHARACTERIZED PUTATIVE METHYLTRANSFERASE"/>
    <property type="match status" value="1"/>
</dbReference>
<evidence type="ECO:0000256" key="1">
    <source>
        <dbReference type="SAM" id="MobiDB-lite"/>
    </source>
</evidence>
<name>A0ABP0H7B3_9DINO</name>
<feature type="compositionally biased region" description="Basic and acidic residues" evidence="1">
    <location>
        <begin position="570"/>
        <end position="589"/>
    </location>
</feature>
<evidence type="ECO:0000313" key="3">
    <source>
        <dbReference type="Proteomes" id="UP001642484"/>
    </source>
</evidence>
<dbReference type="Proteomes" id="UP001642484">
    <property type="component" value="Unassembled WGS sequence"/>
</dbReference>
<accession>A0ABP0H7B3</accession>